<evidence type="ECO:0000259" key="2">
    <source>
        <dbReference type="Pfam" id="PF12773"/>
    </source>
</evidence>
<dbReference type="InterPro" id="IPR026898">
    <property type="entry name" value="PrsW"/>
</dbReference>
<protein>
    <submittedName>
        <fullName evidence="3">PrsW family glutamic-type intramembrane protease</fullName>
        <ecNumber evidence="3">3.4.-.-</ecNumber>
    </submittedName>
</protein>
<dbReference type="GO" id="GO:0006508">
    <property type="term" value="P:proteolysis"/>
    <property type="evidence" value="ECO:0007669"/>
    <property type="project" value="UniProtKB-KW"/>
</dbReference>
<proteinExistence type="predicted"/>
<feature type="transmembrane region" description="Helical" evidence="1">
    <location>
        <begin position="197"/>
        <end position="218"/>
    </location>
</feature>
<dbReference type="GO" id="GO:0008233">
    <property type="term" value="F:peptidase activity"/>
    <property type="evidence" value="ECO:0007669"/>
    <property type="project" value="UniProtKB-KW"/>
</dbReference>
<reference evidence="3 4" key="1">
    <citation type="submission" date="2022-11" db="EMBL/GenBank/DDBJ databases">
        <title>Minimal conservation of predation-associated metabolite biosynthetic gene clusters underscores biosynthetic potential of Myxococcota including descriptions for ten novel species: Archangium lansinium sp. nov., Myxococcus landrumus sp. nov., Nannocystis bai.</title>
        <authorList>
            <person name="Ahearne A."/>
            <person name="Stevens C."/>
            <person name="Dowd S."/>
        </authorList>
    </citation>
    <scope>NUCLEOTIDE SEQUENCE [LARGE SCALE GENOMIC DNA]</scope>
    <source>
        <strain evidence="3 4">NCELM</strain>
    </source>
</reference>
<dbReference type="RefSeq" id="WP_271997351.1">
    <property type="nucleotide sequence ID" value="NZ_JAQNDN010000004.1"/>
</dbReference>
<name>A0ABT5B3L3_9BACT</name>
<accession>A0ABT5B3L3</accession>
<evidence type="ECO:0000313" key="3">
    <source>
        <dbReference type="EMBL" id="MDC0668328.1"/>
    </source>
</evidence>
<dbReference type="Proteomes" id="UP001217838">
    <property type="component" value="Unassembled WGS sequence"/>
</dbReference>
<sequence>MHPLTFVLLGFAPGLFWLWMVVRSNRQRPDPVALVLRTFLLGAVVALPIVFVSRVVGGEVSIRPGMSASEAAFVAFVLAGLIEELGKFLVVRLSLYDSPYFDEPLRGMVYSGAVALGFASLENVGYMVEHGPEVLGGRALSATLGHVFFSALWGYGLGADRRAKLRGEPSRGYAFLGLLGAVAAHGLYDFGLFTDDLGLAIVTLVVCGAASVRLLVVANRNSMHAGRTAAPFVECAKCRAPSAVRARFCSACGTAHVRGLERRCGGCKAPLLADPAYCPGCGVRVAS</sequence>
<comment type="caution">
    <text evidence="3">The sequence shown here is derived from an EMBL/GenBank/DDBJ whole genome shotgun (WGS) entry which is preliminary data.</text>
</comment>
<keyword evidence="1" id="KW-0472">Membrane</keyword>
<dbReference type="EMBL" id="JAQNDN010000004">
    <property type="protein sequence ID" value="MDC0668328.1"/>
    <property type="molecule type" value="Genomic_DNA"/>
</dbReference>
<feature type="transmembrane region" description="Helical" evidence="1">
    <location>
        <begin position="172"/>
        <end position="191"/>
    </location>
</feature>
<feature type="domain" description="DZANK-type" evidence="2">
    <location>
        <begin position="235"/>
        <end position="282"/>
    </location>
</feature>
<dbReference type="InterPro" id="IPR025874">
    <property type="entry name" value="DZR"/>
</dbReference>
<keyword evidence="3" id="KW-0645">Protease</keyword>
<dbReference type="PANTHER" id="PTHR36844:SF1">
    <property type="entry name" value="PROTEASE PRSW"/>
    <property type="match status" value="1"/>
</dbReference>
<keyword evidence="1" id="KW-0812">Transmembrane</keyword>
<evidence type="ECO:0000313" key="4">
    <source>
        <dbReference type="Proteomes" id="UP001217838"/>
    </source>
</evidence>
<keyword evidence="1" id="KW-1133">Transmembrane helix</keyword>
<feature type="transmembrane region" description="Helical" evidence="1">
    <location>
        <begin position="6"/>
        <end position="22"/>
    </location>
</feature>
<feature type="transmembrane region" description="Helical" evidence="1">
    <location>
        <begin position="140"/>
        <end position="160"/>
    </location>
</feature>
<dbReference type="Pfam" id="PF12773">
    <property type="entry name" value="DZR"/>
    <property type="match status" value="1"/>
</dbReference>
<organism evidence="3 4">
    <name type="scientific">Nannocystis radixulma</name>
    <dbReference type="NCBI Taxonomy" id="2995305"/>
    <lineage>
        <taxon>Bacteria</taxon>
        <taxon>Pseudomonadati</taxon>
        <taxon>Myxococcota</taxon>
        <taxon>Polyangia</taxon>
        <taxon>Nannocystales</taxon>
        <taxon>Nannocystaceae</taxon>
        <taxon>Nannocystis</taxon>
    </lineage>
</organism>
<feature type="transmembrane region" description="Helical" evidence="1">
    <location>
        <begin position="34"/>
        <end position="52"/>
    </location>
</feature>
<dbReference type="PANTHER" id="PTHR36844">
    <property type="entry name" value="PROTEASE PRSW"/>
    <property type="match status" value="1"/>
</dbReference>
<feature type="transmembrane region" description="Helical" evidence="1">
    <location>
        <begin position="72"/>
        <end position="95"/>
    </location>
</feature>
<feature type="transmembrane region" description="Helical" evidence="1">
    <location>
        <begin position="107"/>
        <end position="128"/>
    </location>
</feature>
<evidence type="ECO:0000256" key="1">
    <source>
        <dbReference type="SAM" id="Phobius"/>
    </source>
</evidence>
<keyword evidence="4" id="KW-1185">Reference proteome</keyword>
<dbReference type="Pfam" id="PF13367">
    <property type="entry name" value="PrsW-protease"/>
    <property type="match status" value="1"/>
</dbReference>
<dbReference type="EC" id="3.4.-.-" evidence="3"/>
<gene>
    <name evidence="3" type="ORF">POL58_11285</name>
</gene>
<keyword evidence="3" id="KW-0378">Hydrolase</keyword>